<feature type="domain" description="Calponin-homology (CH)" evidence="14">
    <location>
        <begin position="639"/>
        <end position="747"/>
    </location>
</feature>
<dbReference type="GO" id="GO:0005925">
    <property type="term" value="C:focal adhesion"/>
    <property type="evidence" value="ECO:0007669"/>
    <property type="project" value="TreeGrafter"/>
</dbReference>
<dbReference type="GO" id="GO:0005525">
    <property type="term" value="F:GTP binding"/>
    <property type="evidence" value="ECO:0007669"/>
    <property type="project" value="UniProtKB-KW"/>
</dbReference>
<dbReference type="Gene3D" id="3.40.50.300">
    <property type="entry name" value="P-loop containing nucleotide triphosphate hydrolases"/>
    <property type="match status" value="1"/>
</dbReference>
<dbReference type="FunFam" id="1.10.418.10:FF:000015">
    <property type="entry name" value="Parvin beta"/>
    <property type="match status" value="1"/>
</dbReference>
<dbReference type="Pfam" id="PF00450">
    <property type="entry name" value="Peptidase_S10"/>
    <property type="match status" value="1"/>
</dbReference>
<evidence type="ECO:0000313" key="15">
    <source>
        <dbReference type="Proteomes" id="UP000887575"/>
    </source>
</evidence>
<dbReference type="PANTHER" id="PTHR12114:SF4">
    <property type="entry name" value="GH23568P"/>
    <property type="match status" value="1"/>
</dbReference>
<dbReference type="Proteomes" id="UP000887575">
    <property type="component" value="Unassembled WGS sequence"/>
</dbReference>
<feature type="region of interest" description="Disordered" evidence="13">
    <location>
        <begin position="970"/>
        <end position="993"/>
    </location>
</feature>
<dbReference type="Pfam" id="PF00025">
    <property type="entry name" value="Arf"/>
    <property type="match status" value="1"/>
</dbReference>
<evidence type="ECO:0000256" key="10">
    <source>
        <dbReference type="ARBA" id="ARBA00023203"/>
    </source>
</evidence>
<sequence>MLFSWLYSLLKEFYYCFFGKPLDIFVWGLEESGKQTTIQALLREKEYQINYASPKVYRFSHKSYNIRLIEGPNAEYRRWNFNEEPTERKAIIFVVDSTKRRESEIFEAKNELRRVLRFRHFSKAPCLILANRIDRPEAIQLDRGHFPMFADFPNLKIGKFYQYAVSGGDVADSSILAGGKYLSRQKMKGRPLFAFLKEDVKESIIDYIFIDVEWAEYDMLKLLLSENAAKEGVTLCQVNIEVHVAQNDNQKDEFHRFIRSLLEEGFYVLTYDEMAAGHHREMQFLKKNCTTPGATVGDLETYNFVDYMITIDGLEYESDGSKCGDLIEQLVNMPEDQDEYNYYQDCYMDSPLDEYKKSSLNRRMQRKTKKNRKREHLMRKRMTRNRVKRENPAEGFNYGSTDTEYGYPCWNELLLTAWAKRPEVLKALHIDQAWQDAKLEWQDCNDPMYDGYNTYTAKSGVIFDLMTVKGAGHFPSTDRPGPARQFIVNFMWTGENGKSNYSSEEFVDRWAEFSPLEDAKIISKMIQSGMAAQEIRRQETRQETRQTDTMRSKKSESFMDKLSGTLSRKKKDGKDAGDAPGKPQDPQEQEGKEVSQLDHDGREALDYALIPAVSKKIEIAEGTERRFLTRESSDDPRVHEVVRLLLGWINDEVAEERIVVKNIQDDLYDGQVLQKLIEKLAGIRIEVPEVSQSEEGQRQKLDIVVSTANRILTPGQYENAQWTPEMIHQKDIVAIIQLLVSLAVHFRAPVRFPEHVNAQILLARKENGQVKTRYATEILTEKQEELCPKGERDAFDTLFDYGPDKLAHVKGSLLAFCNKHLNKINLEVSNIETQFQDGVFLVLMMGLLEGYFVPLHHFHLQVSTHEEKMKNVQFAYQLMEQVGIKPRSRVADIANERIEKDKAFNEHEAAIRVFQRAGIYEAYAQTAITVGEVNQIDQERTELHRDETEMVLLPGAEHFDIELWEQTGTLDGPARTSFQETSSQTDPQPSSSC</sequence>
<keyword evidence="9 12" id="KW-0342">GTP-binding</keyword>
<dbReference type="SUPFAM" id="SSF53474">
    <property type="entry name" value="alpha/beta-Hydrolases"/>
    <property type="match status" value="1"/>
</dbReference>
<dbReference type="InterPro" id="IPR027417">
    <property type="entry name" value="P-loop_NTPase"/>
</dbReference>
<proteinExistence type="inferred from homology"/>
<dbReference type="CDD" id="cd21304">
    <property type="entry name" value="CH_PARVA_B_rpt1"/>
    <property type="match status" value="1"/>
</dbReference>
<keyword evidence="8" id="KW-0130">Cell adhesion</keyword>
<dbReference type="PROSITE" id="PS50021">
    <property type="entry name" value="CH"/>
    <property type="match status" value="2"/>
</dbReference>
<dbReference type="SUPFAM" id="SSF47576">
    <property type="entry name" value="Calponin-homology domain, CH-domain"/>
    <property type="match status" value="1"/>
</dbReference>
<dbReference type="InterPro" id="IPR006342">
    <property type="entry name" value="FkbM_mtfrase"/>
</dbReference>
<dbReference type="FunFam" id="1.10.418.10:FF:000011">
    <property type="entry name" value="Parvin, beta"/>
    <property type="match status" value="1"/>
</dbReference>
<dbReference type="GO" id="GO:0004185">
    <property type="term" value="F:serine-type carboxypeptidase activity"/>
    <property type="evidence" value="ECO:0007669"/>
    <property type="project" value="InterPro"/>
</dbReference>
<feature type="region of interest" description="Disordered" evidence="13">
    <location>
        <begin position="530"/>
        <end position="595"/>
    </location>
</feature>
<dbReference type="Gene3D" id="1.10.418.10">
    <property type="entry name" value="Calponin-like domain"/>
    <property type="match status" value="2"/>
</dbReference>
<evidence type="ECO:0000256" key="12">
    <source>
        <dbReference type="PIRSR" id="PIRSR606689-1"/>
    </source>
</evidence>
<feature type="compositionally biased region" description="Low complexity" evidence="13">
    <location>
        <begin position="981"/>
        <end position="993"/>
    </location>
</feature>
<dbReference type="PANTHER" id="PTHR12114">
    <property type="entry name" value="PARVIN"/>
    <property type="match status" value="1"/>
</dbReference>
<evidence type="ECO:0000256" key="1">
    <source>
        <dbReference type="ARBA" id="ARBA00004204"/>
    </source>
</evidence>
<feature type="region of interest" description="Disordered" evidence="13">
    <location>
        <begin position="364"/>
        <end position="385"/>
    </location>
</feature>
<feature type="domain" description="Calponin-homology (CH)" evidence="14">
    <location>
        <begin position="807"/>
        <end position="921"/>
    </location>
</feature>
<protein>
    <recommendedName>
        <fullName evidence="14">Calponin-homology (CH) domain-containing protein</fullName>
    </recommendedName>
</protein>
<evidence type="ECO:0000256" key="8">
    <source>
        <dbReference type="ARBA" id="ARBA00022889"/>
    </source>
</evidence>
<keyword evidence="5" id="KW-0963">Cytoplasm</keyword>
<dbReference type="InterPro" id="IPR036872">
    <property type="entry name" value="CH_dom_sf"/>
</dbReference>
<keyword evidence="7 12" id="KW-0547">Nucleotide-binding</keyword>
<keyword evidence="11" id="KW-0206">Cytoskeleton</keyword>
<dbReference type="InterPro" id="IPR028433">
    <property type="entry name" value="Parvin"/>
</dbReference>
<dbReference type="InterPro" id="IPR001563">
    <property type="entry name" value="Peptidase_S10"/>
</dbReference>
<dbReference type="SUPFAM" id="SSF52540">
    <property type="entry name" value="P-loop containing nucleoside triphosphate hydrolases"/>
    <property type="match status" value="1"/>
</dbReference>
<dbReference type="GO" id="GO:0003924">
    <property type="term" value="F:GTPase activity"/>
    <property type="evidence" value="ECO:0007669"/>
    <property type="project" value="InterPro"/>
</dbReference>
<evidence type="ECO:0000256" key="9">
    <source>
        <dbReference type="ARBA" id="ARBA00023134"/>
    </source>
</evidence>
<comment type="similarity">
    <text evidence="3">Belongs to the parvin family.</text>
</comment>
<dbReference type="Pfam" id="PF00307">
    <property type="entry name" value="CH"/>
    <property type="match status" value="2"/>
</dbReference>
<dbReference type="AlphaFoldDB" id="A0AAF3EQF7"/>
<dbReference type="Gene3D" id="3.40.50.1820">
    <property type="entry name" value="alpha/beta hydrolase"/>
    <property type="match status" value="1"/>
</dbReference>
<dbReference type="GO" id="GO:0034446">
    <property type="term" value="P:substrate adhesion-dependent cell spreading"/>
    <property type="evidence" value="ECO:0007669"/>
    <property type="project" value="TreeGrafter"/>
</dbReference>
<keyword evidence="10" id="KW-0009">Actin-binding</keyword>
<evidence type="ECO:0000256" key="11">
    <source>
        <dbReference type="ARBA" id="ARBA00023212"/>
    </source>
</evidence>
<evidence type="ECO:0000256" key="2">
    <source>
        <dbReference type="ARBA" id="ARBA00004245"/>
    </source>
</evidence>
<dbReference type="Pfam" id="PF05050">
    <property type="entry name" value="Methyltransf_21"/>
    <property type="match status" value="1"/>
</dbReference>
<reference evidence="16" key="1">
    <citation type="submission" date="2024-02" db="UniProtKB">
        <authorList>
            <consortium name="WormBaseParasite"/>
        </authorList>
    </citation>
    <scope>IDENTIFICATION</scope>
</reference>
<evidence type="ECO:0000256" key="3">
    <source>
        <dbReference type="ARBA" id="ARBA00005666"/>
    </source>
</evidence>
<comment type="subcellular location">
    <subcellularLocation>
        <location evidence="2">Cytoplasm</location>
        <location evidence="2">Cytoskeleton</location>
    </subcellularLocation>
    <subcellularLocation>
        <location evidence="1">Cytoplasm</location>
        <location evidence="1">Myofibril</location>
        <location evidence="1">Sarcomere</location>
    </subcellularLocation>
</comment>
<name>A0AAF3EQF7_9BILA</name>
<dbReference type="GO" id="GO:0030017">
    <property type="term" value="C:sarcomere"/>
    <property type="evidence" value="ECO:0007669"/>
    <property type="project" value="UniProtKB-SubCell"/>
</dbReference>
<dbReference type="GO" id="GO:0015629">
    <property type="term" value="C:actin cytoskeleton"/>
    <property type="evidence" value="ECO:0007669"/>
    <property type="project" value="TreeGrafter"/>
</dbReference>
<dbReference type="GO" id="GO:0030036">
    <property type="term" value="P:actin cytoskeleton organization"/>
    <property type="evidence" value="ECO:0007669"/>
    <property type="project" value="InterPro"/>
</dbReference>
<dbReference type="GO" id="GO:0006508">
    <property type="term" value="P:proteolysis"/>
    <property type="evidence" value="ECO:0007669"/>
    <property type="project" value="InterPro"/>
</dbReference>
<evidence type="ECO:0000256" key="6">
    <source>
        <dbReference type="ARBA" id="ARBA00022737"/>
    </source>
</evidence>
<evidence type="ECO:0000259" key="14">
    <source>
        <dbReference type="PROSITE" id="PS50021"/>
    </source>
</evidence>
<feature type="compositionally biased region" description="Basic and acidic residues" evidence="13">
    <location>
        <begin position="534"/>
        <end position="559"/>
    </location>
</feature>
<dbReference type="GO" id="GO:0030031">
    <property type="term" value="P:cell projection assembly"/>
    <property type="evidence" value="ECO:0007669"/>
    <property type="project" value="TreeGrafter"/>
</dbReference>
<feature type="binding site" evidence="12">
    <location>
        <begin position="131"/>
        <end position="134"/>
    </location>
    <ligand>
        <name>GTP</name>
        <dbReference type="ChEBI" id="CHEBI:37565"/>
    </ligand>
</feature>
<organism evidence="15 16">
    <name type="scientific">Mesorhabditis belari</name>
    <dbReference type="NCBI Taxonomy" id="2138241"/>
    <lineage>
        <taxon>Eukaryota</taxon>
        <taxon>Metazoa</taxon>
        <taxon>Ecdysozoa</taxon>
        <taxon>Nematoda</taxon>
        <taxon>Chromadorea</taxon>
        <taxon>Rhabditida</taxon>
        <taxon>Rhabditina</taxon>
        <taxon>Rhabditomorpha</taxon>
        <taxon>Rhabditoidea</taxon>
        <taxon>Rhabditidae</taxon>
        <taxon>Mesorhabditinae</taxon>
        <taxon>Mesorhabditis</taxon>
    </lineage>
</organism>
<accession>A0AAF3EQF7</accession>
<dbReference type="GO" id="GO:0071963">
    <property type="term" value="P:establishment or maintenance of cell polarity regulating cell shape"/>
    <property type="evidence" value="ECO:0007669"/>
    <property type="project" value="TreeGrafter"/>
</dbReference>
<evidence type="ECO:0000313" key="16">
    <source>
        <dbReference type="WBParaSite" id="MBELARI_LOCUS16138"/>
    </source>
</evidence>
<comment type="similarity">
    <text evidence="4">Belongs to the peptidase S10 family.</text>
</comment>
<keyword evidence="15" id="KW-1185">Reference proteome</keyword>
<dbReference type="InterPro" id="IPR029058">
    <property type="entry name" value="AB_hydrolase_fold"/>
</dbReference>
<dbReference type="InterPro" id="IPR001715">
    <property type="entry name" value="CH_dom"/>
</dbReference>
<evidence type="ECO:0000256" key="13">
    <source>
        <dbReference type="SAM" id="MobiDB-lite"/>
    </source>
</evidence>
<evidence type="ECO:0000256" key="4">
    <source>
        <dbReference type="ARBA" id="ARBA00009431"/>
    </source>
</evidence>
<dbReference type="GO" id="GO:0003779">
    <property type="term" value="F:actin binding"/>
    <property type="evidence" value="ECO:0007669"/>
    <property type="project" value="UniProtKB-KW"/>
</dbReference>
<dbReference type="InterPro" id="IPR006689">
    <property type="entry name" value="Small_GTPase_ARF/SAR"/>
</dbReference>
<evidence type="ECO:0000256" key="7">
    <source>
        <dbReference type="ARBA" id="ARBA00022741"/>
    </source>
</evidence>
<dbReference type="WBParaSite" id="MBELARI_LOCUS16138">
    <property type="protein sequence ID" value="MBELARI_LOCUS16138"/>
    <property type="gene ID" value="MBELARI_LOCUS16138"/>
</dbReference>
<keyword evidence="6" id="KW-0677">Repeat</keyword>
<evidence type="ECO:0000256" key="5">
    <source>
        <dbReference type="ARBA" id="ARBA00022490"/>
    </source>
</evidence>